<name>A0AA92VVJ9_9BACT</name>
<dbReference type="Pfam" id="PF13306">
    <property type="entry name" value="LRR_5"/>
    <property type="match status" value="1"/>
</dbReference>
<dbReference type="InterPro" id="IPR032675">
    <property type="entry name" value="LRR_dom_sf"/>
</dbReference>
<dbReference type="InterPro" id="IPR026906">
    <property type="entry name" value="LRR_5"/>
</dbReference>
<evidence type="ECO:0000313" key="2">
    <source>
        <dbReference type="EMBL" id="RGN04567.1"/>
    </source>
</evidence>
<dbReference type="Gene3D" id="3.80.10.10">
    <property type="entry name" value="Ribonuclease Inhibitor"/>
    <property type="match status" value="1"/>
</dbReference>
<feature type="chain" id="PRO_5041714952" evidence="1">
    <location>
        <begin position="38"/>
        <end position="502"/>
    </location>
</feature>
<dbReference type="PANTHER" id="PTHR45661:SF3">
    <property type="entry name" value="IG-LIKE DOMAIN-CONTAINING PROTEIN"/>
    <property type="match status" value="1"/>
</dbReference>
<dbReference type="EMBL" id="QSUC01000051">
    <property type="protein sequence ID" value="RGN04567.1"/>
    <property type="molecule type" value="Genomic_DNA"/>
</dbReference>
<proteinExistence type="predicted"/>
<dbReference type="PANTHER" id="PTHR45661">
    <property type="entry name" value="SURFACE ANTIGEN"/>
    <property type="match status" value="1"/>
</dbReference>
<evidence type="ECO:0000313" key="3">
    <source>
        <dbReference type="Proteomes" id="UP000261245"/>
    </source>
</evidence>
<gene>
    <name evidence="2" type="ORF">DXB80_13265</name>
</gene>
<feature type="signal peptide" evidence="1">
    <location>
        <begin position="1"/>
        <end position="37"/>
    </location>
</feature>
<organism evidence="2 3">
    <name type="scientific">Segatella copri</name>
    <dbReference type="NCBI Taxonomy" id="165179"/>
    <lineage>
        <taxon>Bacteria</taxon>
        <taxon>Pseudomonadati</taxon>
        <taxon>Bacteroidota</taxon>
        <taxon>Bacteroidia</taxon>
        <taxon>Bacteroidales</taxon>
        <taxon>Prevotellaceae</taxon>
        <taxon>Segatella</taxon>
    </lineage>
</organism>
<dbReference type="SUPFAM" id="SSF52058">
    <property type="entry name" value="L domain-like"/>
    <property type="match status" value="1"/>
</dbReference>
<dbReference type="InterPro" id="IPR053139">
    <property type="entry name" value="Surface_bspA-like"/>
</dbReference>
<keyword evidence="1" id="KW-0732">Signal</keyword>
<dbReference type="Gene3D" id="3.40.50.12480">
    <property type="match status" value="3"/>
</dbReference>
<accession>A0AA92VVJ9</accession>
<protein>
    <submittedName>
        <fullName evidence="2">Leucine-rich repeat domain-containing protein</fullName>
    </submittedName>
</protein>
<evidence type="ECO:0000256" key="1">
    <source>
        <dbReference type="SAM" id="SignalP"/>
    </source>
</evidence>
<comment type="caution">
    <text evidence="2">The sequence shown here is derived from an EMBL/GenBank/DDBJ whole genome shotgun (WGS) entry which is preliminary data.</text>
</comment>
<sequence>MYNLKIYFKKPKSMKHLMSSKLLIAFVMVLCWNSVKASDFITVDGFKYYVDTTKGEATILANDYEGDIVIPSVVVFEDKDYAVTTIGKNAFKNCNIQSVILGKNISTLEEGSFMGASLRKVSFPSQLINIGKGCFKGCQSLLEVTMGDGITTIPASCFEECVNLNKINLPPSITEIGYQAFMECRNLNEIILPNSVVKVGKGCFFNCSKIQKLSISSSLMEIPGGFVNGCSSLSEISIPNSVVKIGGCAFANTPIKKIDIPQSVSLMANQVFANCNKLVEILCHAVIPPAVYDTGYSIPIFDSFENINSCVLFVPKESVDSYKNDKQWRNFLVVKSLDGGTEEQKSCSIPSISYIFGTLSFESSTPGAEYHYTINDSDVATDKYNTDGKVQLNGKLDISVYATADGYKASDKATATLYWLNAEGGDDTNNINLVKTRGVMVTTDSDITISGLNDGEVITFFSVNGVNLGSAKAVQGVLHFAKPNESIVIAKIKGNDLKIAIK</sequence>
<dbReference type="AlphaFoldDB" id="A0AA92VVJ9"/>
<reference evidence="2 3" key="1">
    <citation type="submission" date="2018-08" db="EMBL/GenBank/DDBJ databases">
        <title>A genome reference for cultivated species of the human gut microbiota.</title>
        <authorList>
            <person name="Zou Y."/>
            <person name="Xue W."/>
            <person name="Luo G."/>
        </authorList>
    </citation>
    <scope>NUCLEOTIDE SEQUENCE [LARGE SCALE GENOMIC DNA]</scope>
    <source>
        <strain evidence="2 3">OM06-11</strain>
    </source>
</reference>
<dbReference type="Proteomes" id="UP000261245">
    <property type="component" value="Unassembled WGS sequence"/>
</dbReference>